<dbReference type="Pfam" id="PF00990">
    <property type="entry name" value="GGDEF"/>
    <property type="match status" value="1"/>
</dbReference>
<dbReference type="SUPFAM" id="SSF55073">
    <property type="entry name" value="Nucleotide cyclase"/>
    <property type="match status" value="1"/>
</dbReference>
<keyword evidence="9" id="KW-1185">Reference proteome</keyword>
<dbReference type="KEGG" id="thu:AC731_004775"/>
<feature type="domain" description="GGDEF" evidence="7">
    <location>
        <begin position="651"/>
        <end position="789"/>
    </location>
</feature>
<dbReference type="PROSITE" id="PS50887">
    <property type="entry name" value="GGDEF"/>
    <property type="match status" value="1"/>
</dbReference>
<dbReference type="InterPro" id="IPR035965">
    <property type="entry name" value="PAS-like_dom_sf"/>
</dbReference>
<dbReference type="InterPro" id="IPR000014">
    <property type="entry name" value="PAS"/>
</dbReference>
<evidence type="ECO:0000256" key="2">
    <source>
        <dbReference type="SAM" id="Phobius"/>
    </source>
</evidence>
<dbReference type="SMART" id="SM00091">
    <property type="entry name" value="PAS"/>
    <property type="match status" value="2"/>
</dbReference>
<comment type="catalytic activity">
    <reaction evidence="1">
        <text>3',3'-c-di-GMP + H2O = 5'-phosphoguanylyl(3'-&gt;5')guanosine + H(+)</text>
        <dbReference type="Rhea" id="RHEA:24902"/>
        <dbReference type="ChEBI" id="CHEBI:15377"/>
        <dbReference type="ChEBI" id="CHEBI:15378"/>
        <dbReference type="ChEBI" id="CHEBI:58754"/>
        <dbReference type="ChEBI" id="CHEBI:58805"/>
        <dbReference type="EC" id="3.1.4.52"/>
    </reaction>
    <physiologicalReaction direction="left-to-right" evidence="1">
        <dbReference type="Rhea" id="RHEA:24903"/>
    </physiologicalReaction>
</comment>
<evidence type="ECO:0000313" key="8">
    <source>
        <dbReference type="EMBL" id="AMO36306.1"/>
    </source>
</evidence>
<evidence type="ECO:0000259" key="5">
    <source>
        <dbReference type="PROSITE" id="PS50883"/>
    </source>
</evidence>
<dbReference type="NCBIfam" id="TIGR00229">
    <property type="entry name" value="sensory_box"/>
    <property type="match status" value="2"/>
</dbReference>
<dbReference type="GO" id="GO:0007165">
    <property type="term" value="P:signal transduction"/>
    <property type="evidence" value="ECO:0007669"/>
    <property type="project" value="InterPro"/>
</dbReference>
<keyword evidence="2" id="KW-0812">Transmembrane</keyword>
<reference evidence="9" key="1">
    <citation type="submission" date="2016-03" db="EMBL/GenBank/DDBJ databases">
        <authorList>
            <person name="Ma C."/>
            <person name="Zhou S."/>
            <person name="Yang G."/>
        </authorList>
    </citation>
    <scope>NUCLEOTIDE SEQUENCE [LARGE SCALE GENOMIC DNA]</scope>
    <source>
        <strain evidence="9">SgZ-1</strain>
    </source>
</reference>
<dbReference type="SMART" id="SM00052">
    <property type="entry name" value="EAL"/>
    <property type="match status" value="1"/>
</dbReference>
<dbReference type="FunFam" id="3.20.20.450:FF:000001">
    <property type="entry name" value="Cyclic di-GMP phosphodiesterase yahA"/>
    <property type="match status" value="1"/>
</dbReference>
<feature type="transmembrane region" description="Helical" evidence="2">
    <location>
        <begin position="288"/>
        <end position="307"/>
    </location>
</feature>
<dbReference type="PROSITE" id="PS50883">
    <property type="entry name" value="EAL"/>
    <property type="match status" value="1"/>
</dbReference>
<dbReference type="NCBIfam" id="TIGR00254">
    <property type="entry name" value="GGDEF"/>
    <property type="match status" value="1"/>
</dbReference>
<dbReference type="GO" id="GO:0071732">
    <property type="term" value="P:cellular response to nitric oxide"/>
    <property type="evidence" value="ECO:0007669"/>
    <property type="project" value="UniProtKB-ARBA"/>
</dbReference>
<evidence type="ECO:0008006" key="10">
    <source>
        <dbReference type="Google" id="ProtNLM"/>
    </source>
</evidence>
<dbReference type="Gene3D" id="3.20.20.450">
    <property type="entry name" value="EAL domain"/>
    <property type="match status" value="1"/>
</dbReference>
<dbReference type="Pfam" id="PF08447">
    <property type="entry name" value="PAS_3"/>
    <property type="match status" value="1"/>
</dbReference>
<dbReference type="SMART" id="SM00304">
    <property type="entry name" value="HAMP"/>
    <property type="match status" value="1"/>
</dbReference>
<dbReference type="PROSITE" id="PS50113">
    <property type="entry name" value="PAC"/>
    <property type="match status" value="2"/>
</dbReference>
<evidence type="ECO:0000313" key="9">
    <source>
        <dbReference type="Proteomes" id="UP000036902"/>
    </source>
</evidence>
<dbReference type="PROSITE" id="PS50885">
    <property type="entry name" value="HAMP"/>
    <property type="match status" value="1"/>
</dbReference>
<keyword evidence="2" id="KW-1133">Transmembrane helix</keyword>
<dbReference type="RefSeq" id="WP_053085865.1">
    <property type="nucleotide sequence ID" value="NZ_CP014646.1"/>
</dbReference>
<dbReference type="SMART" id="SM00267">
    <property type="entry name" value="GGDEF"/>
    <property type="match status" value="1"/>
</dbReference>
<dbReference type="GO" id="GO:0071111">
    <property type="term" value="F:cyclic-guanylate-specific phosphodiesterase activity"/>
    <property type="evidence" value="ECO:0007669"/>
    <property type="project" value="UniProtKB-EC"/>
</dbReference>
<dbReference type="CDD" id="cd18774">
    <property type="entry name" value="PDC2_HK_sensor"/>
    <property type="match status" value="1"/>
</dbReference>
<evidence type="ECO:0000259" key="4">
    <source>
        <dbReference type="PROSITE" id="PS50113"/>
    </source>
</evidence>
<dbReference type="CDD" id="cd00130">
    <property type="entry name" value="PAS"/>
    <property type="match status" value="2"/>
</dbReference>
<feature type="domain" description="EAL" evidence="5">
    <location>
        <begin position="798"/>
        <end position="1052"/>
    </location>
</feature>
<dbReference type="SUPFAM" id="SSF141868">
    <property type="entry name" value="EAL domain-like"/>
    <property type="match status" value="1"/>
</dbReference>
<dbReference type="FunFam" id="3.30.70.270:FF:000001">
    <property type="entry name" value="Diguanylate cyclase domain protein"/>
    <property type="match status" value="1"/>
</dbReference>
<feature type="domain" description="PAC" evidence="4">
    <location>
        <begin position="567"/>
        <end position="619"/>
    </location>
</feature>
<gene>
    <name evidence="8" type="ORF">AC731_004775</name>
</gene>
<dbReference type="InterPro" id="IPR013655">
    <property type="entry name" value="PAS_fold_3"/>
</dbReference>
<dbReference type="InterPro" id="IPR029787">
    <property type="entry name" value="Nucleotide_cyclase"/>
</dbReference>
<dbReference type="PANTHER" id="PTHR44757">
    <property type="entry name" value="DIGUANYLATE CYCLASE DGCP"/>
    <property type="match status" value="1"/>
</dbReference>
<dbReference type="SUPFAM" id="SSF55785">
    <property type="entry name" value="PYP-like sensor domain (PAS domain)"/>
    <property type="match status" value="2"/>
</dbReference>
<dbReference type="Proteomes" id="UP000036902">
    <property type="component" value="Chromosome"/>
</dbReference>
<dbReference type="InterPro" id="IPR035919">
    <property type="entry name" value="EAL_sf"/>
</dbReference>
<dbReference type="Gene3D" id="3.30.450.20">
    <property type="entry name" value="PAS domain"/>
    <property type="match status" value="3"/>
</dbReference>
<feature type="domain" description="PAS" evidence="3">
    <location>
        <begin position="492"/>
        <end position="540"/>
    </location>
</feature>
<dbReference type="CDD" id="cd01948">
    <property type="entry name" value="EAL"/>
    <property type="match status" value="1"/>
</dbReference>
<dbReference type="GO" id="GO:0016020">
    <property type="term" value="C:membrane"/>
    <property type="evidence" value="ECO:0007669"/>
    <property type="project" value="InterPro"/>
</dbReference>
<dbReference type="InterPro" id="IPR001610">
    <property type="entry name" value="PAC"/>
</dbReference>
<evidence type="ECO:0000256" key="1">
    <source>
        <dbReference type="ARBA" id="ARBA00051114"/>
    </source>
</evidence>
<organism evidence="8 9">
    <name type="scientific">Thauera humireducens</name>
    <dbReference type="NCBI Taxonomy" id="1134435"/>
    <lineage>
        <taxon>Bacteria</taxon>
        <taxon>Pseudomonadati</taxon>
        <taxon>Pseudomonadota</taxon>
        <taxon>Betaproteobacteria</taxon>
        <taxon>Rhodocyclales</taxon>
        <taxon>Zoogloeaceae</taxon>
        <taxon>Thauera</taxon>
    </lineage>
</organism>
<dbReference type="AlphaFoldDB" id="A0A127K2W9"/>
<accession>A0A127K2W9</accession>
<keyword evidence="2" id="KW-0472">Membrane</keyword>
<name>A0A127K2W9_9RHOO</name>
<evidence type="ECO:0000259" key="7">
    <source>
        <dbReference type="PROSITE" id="PS50887"/>
    </source>
</evidence>
<dbReference type="InterPro" id="IPR052155">
    <property type="entry name" value="Biofilm_reg_signaling"/>
</dbReference>
<dbReference type="Pfam" id="PF00563">
    <property type="entry name" value="EAL"/>
    <property type="match status" value="1"/>
</dbReference>
<dbReference type="InterPro" id="IPR001633">
    <property type="entry name" value="EAL_dom"/>
</dbReference>
<evidence type="ECO:0000259" key="3">
    <source>
        <dbReference type="PROSITE" id="PS50112"/>
    </source>
</evidence>
<feature type="domain" description="PAC" evidence="4">
    <location>
        <begin position="447"/>
        <end position="498"/>
    </location>
</feature>
<dbReference type="InterPro" id="IPR000160">
    <property type="entry name" value="GGDEF_dom"/>
</dbReference>
<dbReference type="STRING" id="1134435.AC731_004775"/>
<dbReference type="Pfam" id="PF13426">
    <property type="entry name" value="PAS_9"/>
    <property type="match status" value="1"/>
</dbReference>
<dbReference type="CDD" id="cd18773">
    <property type="entry name" value="PDC1_HK_sensor"/>
    <property type="match status" value="1"/>
</dbReference>
<sequence>MERKSLRTRLTLGVLSAVAFSLLAMTWVVSRDLRINMEAAISAQQYSTVSLIAAEIDRSVRERLDLLHELSRTITRDDEGGDGIKLHLLERQGPLLRLFNLGVVVTDARGIAVASIPEGRIQVGTDYGTFAFTEEVVQHGRSVVTEPQHGKNTGLIVIAMAVPITAADGTILGTMIGVINLEQPNFLDEISTAKYGLTGDFVLTAPVSRITIASSDRRRTLQPGPEPGINPIYDRYIEGFEGSGIAVSSRGVEELTSSSRIPTTGWLMQSVLPTSEAFAPIHALQHRIALSSVVIMLVVGGLAWLWVRGQLRPLKAAAARLGDMGQGILPRQALPVRHNDEIGQLTSAFNDLLGRIEQQEAQAIEIVSNRRLRKILQNVPGMVFQYRRQPGGQDAFLFASEGAMAIYGVPADAVMADALLIRDLMLEDDKERLFGSMACSAEQMIRWQVDYRIRREDGRIHWLRVDALPERDPEGVVTWFGVVTDITTTKQMEAELRIAATTFQSHEGLFITDTQGVILRVNRAFSEITGYTEQEVIGRTPSILRSGRHDSSFYAQMWQQLAQAGVWSGEIWNKRKSGEVYPEWVTISAVKDADGTISHYVAAFRDITERKETEERIYRLAYFDALTSLPNRRLLGDRIQHAIVSSQRSHECCALFFLDIDHFKLLNDTKGHDVGDRLLADIAMRLTAALRNEDTVARLGGDEFVVMLERLSTDPRLAAASAALVAEKLRAVIAEPYDLDGYRHLTTSSIGVTIFQGEGQQVDALLKQADVALYEAKAAGRNTARFFDPAMQHQINERLALEAALREAIEQRRLALWYQPQVDAAGTTLGAEALLRWIDKDGRIIPTDRFIPLAEETGLIHPIGRFVLHAACQQLAAWASDPRLSEIVLAINISARQFAEPDFVTELQAMLAEHHVPRGRLKLELTESVVLERVDEAVQRMQQLRALGLLFALDDFGTGYSSLSYLKRLPVDQVKIDKAFVRDVCEDAGDAAIARTIVTLGHVLGISIIAEGVETEAQLDFLQACGCDAYQGYLFGKPMPVSQFERFADAAAVATA</sequence>
<dbReference type="Gene3D" id="6.10.340.10">
    <property type="match status" value="1"/>
</dbReference>
<dbReference type="Gene3D" id="3.30.70.270">
    <property type="match status" value="1"/>
</dbReference>
<feature type="domain" description="HAMP" evidence="6">
    <location>
        <begin position="308"/>
        <end position="361"/>
    </location>
</feature>
<dbReference type="CDD" id="cd06225">
    <property type="entry name" value="HAMP"/>
    <property type="match status" value="1"/>
</dbReference>
<dbReference type="InterPro" id="IPR043128">
    <property type="entry name" value="Rev_trsase/Diguanyl_cyclase"/>
</dbReference>
<dbReference type="CDD" id="cd01949">
    <property type="entry name" value="GGDEF"/>
    <property type="match status" value="1"/>
</dbReference>
<dbReference type="PANTHER" id="PTHR44757:SF2">
    <property type="entry name" value="BIOFILM ARCHITECTURE MAINTENANCE PROTEIN MBAA"/>
    <property type="match status" value="1"/>
</dbReference>
<dbReference type="InterPro" id="IPR000700">
    <property type="entry name" value="PAS-assoc_C"/>
</dbReference>
<evidence type="ECO:0000259" key="6">
    <source>
        <dbReference type="PROSITE" id="PS50885"/>
    </source>
</evidence>
<dbReference type="SMART" id="SM00086">
    <property type="entry name" value="PAC"/>
    <property type="match status" value="2"/>
</dbReference>
<dbReference type="Pfam" id="PF00672">
    <property type="entry name" value="HAMP"/>
    <property type="match status" value="1"/>
</dbReference>
<dbReference type="InterPro" id="IPR003660">
    <property type="entry name" value="HAMP_dom"/>
</dbReference>
<dbReference type="PROSITE" id="PS50112">
    <property type="entry name" value="PAS"/>
    <property type="match status" value="1"/>
</dbReference>
<proteinExistence type="predicted"/>
<dbReference type="EMBL" id="CP014646">
    <property type="protein sequence ID" value="AMO36306.1"/>
    <property type="molecule type" value="Genomic_DNA"/>
</dbReference>
<protein>
    <recommendedName>
        <fullName evidence="10">Diguanylate cyclase</fullName>
    </recommendedName>
</protein>